<comment type="caution">
    <text evidence="4">The sequence shown here is derived from an EMBL/GenBank/DDBJ whole genome shotgun (WGS) entry which is preliminary data.</text>
</comment>
<accession>A0A2W4U311</accession>
<dbReference type="PROSITE" id="PS50005">
    <property type="entry name" value="TPR"/>
    <property type="match status" value="1"/>
</dbReference>
<dbReference type="InterPro" id="IPR019734">
    <property type="entry name" value="TPR_rpt"/>
</dbReference>
<reference evidence="4 5" key="2">
    <citation type="submission" date="2018-06" db="EMBL/GenBank/DDBJ databases">
        <title>Metagenomic assembly of (sub)arctic Cyanobacteria and their associated microbiome from non-axenic cultures.</title>
        <authorList>
            <person name="Baurain D."/>
        </authorList>
    </citation>
    <scope>NUCLEOTIDE SEQUENCE [LARGE SCALE GENOMIC DNA]</scope>
    <source>
        <strain evidence="4">ULC129bin1</strain>
    </source>
</reference>
<dbReference type="InterPro" id="IPR032698">
    <property type="entry name" value="SirB1_N"/>
</dbReference>
<name>A0A2W4U311_9CYAN</name>
<feature type="domain" description="Protein SirB1 N-terminal" evidence="3">
    <location>
        <begin position="43"/>
        <end position="192"/>
    </location>
</feature>
<dbReference type="AlphaFoldDB" id="A0A2W4U311"/>
<comment type="similarity">
    <text evidence="1">Belongs to the UPF0162 family.</text>
</comment>
<dbReference type="PANTHER" id="PTHR31350">
    <property type="entry name" value="SI:DKEY-261L7.2"/>
    <property type="match status" value="1"/>
</dbReference>
<proteinExistence type="inferred from homology"/>
<sequence>MRLTPAGQRFYQEVQKSDGRLSLATAALYIAQEDYWDMDASLYLEALDSMAAEVRSRLPKNRYPLKVIQTINQYLFEEKGYSGNKIDYYDPDNSCLNRVIDRRLGIPISLSLVYLEVANRLQFPMVGVGMPGHFLVRPVIDEMEIFVDPFNQGEVLFVADCKEKFSQIYPTAEWQTGFLNGVLPKHYLARMLMNLKMIYLQMEDFDKAVATLDKLLVLMPEQPQQVRDRGLLHYELQNYDLAKQDLEGYLRSQPQAPDGRKIQQILNAIKAS</sequence>
<dbReference type="Proteomes" id="UP000249354">
    <property type="component" value="Unassembled WGS sequence"/>
</dbReference>
<evidence type="ECO:0000313" key="5">
    <source>
        <dbReference type="Proteomes" id="UP000249354"/>
    </source>
</evidence>
<dbReference type="PANTHER" id="PTHR31350:SF21">
    <property type="entry name" value="F-BOX ONLY PROTEIN 21"/>
    <property type="match status" value="1"/>
</dbReference>
<dbReference type="InterPro" id="IPR011990">
    <property type="entry name" value="TPR-like_helical_dom_sf"/>
</dbReference>
<evidence type="ECO:0000313" key="4">
    <source>
        <dbReference type="EMBL" id="PZO15182.1"/>
    </source>
</evidence>
<evidence type="ECO:0000259" key="3">
    <source>
        <dbReference type="Pfam" id="PF13369"/>
    </source>
</evidence>
<dbReference type="SUPFAM" id="SSF48452">
    <property type="entry name" value="TPR-like"/>
    <property type="match status" value="1"/>
</dbReference>
<evidence type="ECO:0000256" key="2">
    <source>
        <dbReference type="PROSITE-ProRule" id="PRU00339"/>
    </source>
</evidence>
<keyword evidence="2" id="KW-0802">TPR repeat</keyword>
<protein>
    <recommendedName>
        <fullName evidence="3">Protein SirB1 N-terminal domain-containing protein</fullName>
    </recommendedName>
</protein>
<reference evidence="5" key="1">
    <citation type="submission" date="2018-04" db="EMBL/GenBank/DDBJ databases">
        <authorList>
            <person name="Cornet L."/>
        </authorList>
    </citation>
    <scope>NUCLEOTIDE SEQUENCE [LARGE SCALE GENOMIC DNA]</scope>
</reference>
<feature type="repeat" description="TPR" evidence="2">
    <location>
        <begin position="189"/>
        <end position="222"/>
    </location>
</feature>
<dbReference type="EMBL" id="QBMC01000096">
    <property type="protein sequence ID" value="PZO15182.1"/>
    <property type="molecule type" value="Genomic_DNA"/>
</dbReference>
<organism evidence="4 5">
    <name type="scientific">Leptolyngbya foveolarum</name>
    <dbReference type="NCBI Taxonomy" id="47253"/>
    <lineage>
        <taxon>Bacteria</taxon>
        <taxon>Bacillati</taxon>
        <taxon>Cyanobacteriota</taxon>
        <taxon>Cyanophyceae</taxon>
        <taxon>Leptolyngbyales</taxon>
        <taxon>Leptolyngbyaceae</taxon>
        <taxon>Leptolyngbya group</taxon>
        <taxon>Leptolyngbya</taxon>
    </lineage>
</organism>
<dbReference type="Pfam" id="PF13371">
    <property type="entry name" value="TPR_9"/>
    <property type="match status" value="1"/>
</dbReference>
<dbReference type="Pfam" id="PF13369">
    <property type="entry name" value="Transglut_core2"/>
    <property type="match status" value="1"/>
</dbReference>
<dbReference type="Gene3D" id="1.25.40.10">
    <property type="entry name" value="Tetratricopeptide repeat domain"/>
    <property type="match status" value="1"/>
</dbReference>
<gene>
    <name evidence="4" type="ORF">DCF25_13905</name>
</gene>
<evidence type="ECO:0000256" key="1">
    <source>
        <dbReference type="ARBA" id="ARBA00007100"/>
    </source>
</evidence>